<evidence type="ECO:0000313" key="2">
    <source>
        <dbReference type="Proteomes" id="UP000187406"/>
    </source>
</evidence>
<evidence type="ECO:0000313" key="1">
    <source>
        <dbReference type="EMBL" id="GAV72523.1"/>
    </source>
</evidence>
<accession>A0A1Q3BXJ3</accession>
<dbReference type="EMBL" id="BDDD01001011">
    <property type="protein sequence ID" value="GAV72523.1"/>
    <property type="molecule type" value="Genomic_DNA"/>
</dbReference>
<comment type="caution">
    <text evidence="1">The sequence shown here is derived from an EMBL/GenBank/DDBJ whole genome shotgun (WGS) entry which is preliminary data.</text>
</comment>
<organism evidence="1 2">
    <name type="scientific">Cephalotus follicularis</name>
    <name type="common">Albany pitcher plant</name>
    <dbReference type="NCBI Taxonomy" id="3775"/>
    <lineage>
        <taxon>Eukaryota</taxon>
        <taxon>Viridiplantae</taxon>
        <taxon>Streptophyta</taxon>
        <taxon>Embryophyta</taxon>
        <taxon>Tracheophyta</taxon>
        <taxon>Spermatophyta</taxon>
        <taxon>Magnoliopsida</taxon>
        <taxon>eudicotyledons</taxon>
        <taxon>Gunneridae</taxon>
        <taxon>Pentapetalae</taxon>
        <taxon>rosids</taxon>
        <taxon>fabids</taxon>
        <taxon>Oxalidales</taxon>
        <taxon>Cephalotaceae</taxon>
        <taxon>Cephalotus</taxon>
    </lineage>
</organism>
<name>A0A1Q3BXJ3_CEPFO</name>
<keyword evidence="2" id="KW-1185">Reference proteome</keyword>
<sequence>MQLLRWMFTLVNPGCFLPQYFEGVIARCCEQLKHFRGGSEPNPTVIIMSDFEFALMWAYTLTKYKYRVFEELRDKNVVVREIKGKKSPVHFKFQATAISKWF</sequence>
<dbReference type="InParanoid" id="A0A1Q3BXJ3"/>
<gene>
    <name evidence="1" type="ORF">CFOL_v3_16011</name>
</gene>
<dbReference type="AlphaFoldDB" id="A0A1Q3BXJ3"/>
<protein>
    <submittedName>
        <fullName evidence="1">Uncharacterized protein</fullName>
    </submittedName>
</protein>
<dbReference type="Proteomes" id="UP000187406">
    <property type="component" value="Unassembled WGS sequence"/>
</dbReference>
<proteinExistence type="predicted"/>
<reference evidence="2" key="1">
    <citation type="submission" date="2016-04" db="EMBL/GenBank/DDBJ databases">
        <title>Cephalotus genome sequencing.</title>
        <authorList>
            <person name="Fukushima K."/>
            <person name="Hasebe M."/>
            <person name="Fang X."/>
        </authorList>
    </citation>
    <scope>NUCLEOTIDE SEQUENCE [LARGE SCALE GENOMIC DNA]</scope>
    <source>
        <strain evidence="2">cv. St1</strain>
    </source>
</reference>